<sequence length="519" mass="56527">MAEGLPPCSCGRVAGPGGLPSCSRFERWVRCASVEAIAQRGRYEQLLLAAQHNSPHLPADKERQLLLDVDRTCTQMGFFAEGSDGRRRLENVLRAWVVYDAEEAAATAAAESRARLGPGVTAAPVGYVQGMNFIATALLWHAARDEGPLLSPCSEHSGRERNDGKGANSEAGWIQNGVEDAWKRLIAKAIRIGRLTGYWRQLGAYVNYVKNREERNVWVRDMAPNQGLQNEESKFSEWLQKLNSYVLSVFEVNSRLVIQWAVGQANDSLAFSTASAVAQFIDDGDGGEEVDAREFVKWEELIRRCERSEASWRLGKPAEPSVEPRGVGGCNQSVAALSSDAFGRVLGQSWAGVKGAKHCRRSIVMTCDTGIVEGVGGVGVDGMPECGERVFLEGRRANVGGPLRSDSAIGTEGHFTWIGAFGDYIIHQMIDQCVAEENRGFAPLRLQGGVYKMDVMMGVPRPAASSGSAAVDLCPWRRRARALVGGQRLRGKRGRLANAGLAAAGADREADGAWRRLRW</sequence>
<name>A0ABN9PZ23_9DINO</name>
<comment type="caution">
    <text evidence="2">The sequence shown here is derived from an EMBL/GenBank/DDBJ whole genome shotgun (WGS) entry which is preliminary data.</text>
</comment>
<protein>
    <submittedName>
        <fullName evidence="2">Uncharacterized protein</fullName>
    </submittedName>
</protein>
<organism evidence="2 3">
    <name type="scientific">Prorocentrum cordatum</name>
    <dbReference type="NCBI Taxonomy" id="2364126"/>
    <lineage>
        <taxon>Eukaryota</taxon>
        <taxon>Sar</taxon>
        <taxon>Alveolata</taxon>
        <taxon>Dinophyceae</taxon>
        <taxon>Prorocentrales</taxon>
        <taxon>Prorocentraceae</taxon>
        <taxon>Prorocentrum</taxon>
    </lineage>
</organism>
<dbReference type="Gene3D" id="1.10.8.270">
    <property type="entry name" value="putative rabgap domain of human tbc1 domain family member 14 like domains"/>
    <property type="match status" value="1"/>
</dbReference>
<dbReference type="SUPFAM" id="SSF47923">
    <property type="entry name" value="Ypt/Rab-GAP domain of gyp1p"/>
    <property type="match status" value="1"/>
</dbReference>
<evidence type="ECO:0000313" key="2">
    <source>
        <dbReference type="EMBL" id="CAK0797276.1"/>
    </source>
</evidence>
<keyword evidence="3" id="KW-1185">Reference proteome</keyword>
<dbReference type="Proteomes" id="UP001189429">
    <property type="component" value="Unassembled WGS sequence"/>
</dbReference>
<proteinExistence type="predicted"/>
<accession>A0ABN9PZ23</accession>
<evidence type="ECO:0000313" key="3">
    <source>
        <dbReference type="Proteomes" id="UP001189429"/>
    </source>
</evidence>
<dbReference type="InterPro" id="IPR035969">
    <property type="entry name" value="Rab-GAP_TBC_sf"/>
</dbReference>
<dbReference type="EMBL" id="CAUYUJ010001720">
    <property type="protein sequence ID" value="CAK0797276.1"/>
    <property type="molecule type" value="Genomic_DNA"/>
</dbReference>
<gene>
    <name evidence="2" type="ORF">PCOR1329_LOCUS6414</name>
</gene>
<evidence type="ECO:0000256" key="1">
    <source>
        <dbReference type="SAM" id="MobiDB-lite"/>
    </source>
</evidence>
<reference evidence="2" key="1">
    <citation type="submission" date="2023-10" db="EMBL/GenBank/DDBJ databases">
        <authorList>
            <person name="Chen Y."/>
            <person name="Shah S."/>
            <person name="Dougan E. K."/>
            <person name="Thang M."/>
            <person name="Chan C."/>
        </authorList>
    </citation>
    <scope>NUCLEOTIDE SEQUENCE [LARGE SCALE GENOMIC DNA]</scope>
</reference>
<feature type="region of interest" description="Disordered" evidence="1">
    <location>
        <begin position="151"/>
        <end position="170"/>
    </location>
</feature>